<dbReference type="GO" id="GO:0003677">
    <property type="term" value="F:DNA binding"/>
    <property type="evidence" value="ECO:0007669"/>
    <property type="project" value="InterPro"/>
</dbReference>
<feature type="transmembrane region" description="Helical" evidence="7">
    <location>
        <begin position="1005"/>
        <end position="1026"/>
    </location>
</feature>
<dbReference type="EMBL" id="JANPWZ010000091">
    <property type="protein sequence ID" value="KAJ3579491.1"/>
    <property type="molecule type" value="Genomic_DNA"/>
</dbReference>
<evidence type="ECO:0000256" key="1">
    <source>
        <dbReference type="ARBA" id="ARBA00004141"/>
    </source>
</evidence>
<dbReference type="GO" id="GO:0008270">
    <property type="term" value="F:zinc ion binding"/>
    <property type="evidence" value="ECO:0007669"/>
    <property type="project" value="InterPro"/>
</dbReference>
<proteinExistence type="predicted"/>
<dbReference type="SMART" id="SM00906">
    <property type="entry name" value="Fungal_trans"/>
    <property type="match status" value="1"/>
</dbReference>
<feature type="transmembrane region" description="Helical" evidence="7">
    <location>
        <begin position="796"/>
        <end position="813"/>
    </location>
</feature>
<dbReference type="VEuPathDB" id="FungiDB:F4678DRAFT_102234"/>
<evidence type="ECO:0000256" key="5">
    <source>
        <dbReference type="ARBA" id="ARBA00023136"/>
    </source>
</evidence>
<dbReference type="VEuPathDB" id="FungiDB:F4678DRAFT_101893"/>
<dbReference type="CDD" id="cd12148">
    <property type="entry name" value="fungal_TF_MHR"/>
    <property type="match status" value="1"/>
</dbReference>
<evidence type="ECO:0000256" key="6">
    <source>
        <dbReference type="ARBA" id="ARBA00023242"/>
    </source>
</evidence>
<dbReference type="PANTHER" id="PTHR19432:SF35">
    <property type="entry name" value="SOLUTE CARRIER FAMILY 45 MEMBER 3 ISOFORM X1"/>
    <property type="match status" value="1"/>
</dbReference>
<dbReference type="Pfam" id="PF04082">
    <property type="entry name" value="Fungal_trans"/>
    <property type="match status" value="1"/>
</dbReference>
<dbReference type="PANTHER" id="PTHR19432">
    <property type="entry name" value="SUGAR TRANSPORTER"/>
    <property type="match status" value="1"/>
</dbReference>
<evidence type="ECO:0000256" key="7">
    <source>
        <dbReference type="SAM" id="Phobius"/>
    </source>
</evidence>
<comment type="caution">
    <text evidence="9">The sequence shown here is derived from an EMBL/GenBank/DDBJ whole genome shotgun (WGS) entry which is preliminary data.</text>
</comment>
<dbReference type="InterPro" id="IPR036259">
    <property type="entry name" value="MFS_trans_sf"/>
</dbReference>
<dbReference type="GO" id="GO:0005886">
    <property type="term" value="C:plasma membrane"/>
    <property type="evidence" value="ECO:0007669"/>
    <property type="project" value="TreeGrafter"/>
</dbReference>
<evidence type="ECO:0000256" key="2">
    <source>
        <dbReference type="ARBA" id="ARBA00022448"/>
    </source>
</evidence>
<dbReference type="GO" id="GO:0006351">
    <property type="term" value="P:DNA-templated transcription"/>
    <property type="evidence" value="ECO:0007669"/>
    <property type="project" value="InterPro"/>
</dbReference>
<feature type="transmembrane region" description="Helical" evidence="7">
    <location>
        <begin position="833"/>
        <end position="855"/>
    </location>
</feature>
<feature type="transmembrane region" description="Helical" evidence="7">
    <location>
        <begin position="1115"/>
        <end position="1142"/>
    </location>
</feature>
<feature type="transmembrane region" description="Helical" evidence="7">
    <location>
        <begin position="1072"/>
        <end position="1095"/>
    </location>
</feature>
<evidence type="ECO:0000256" key="4">
    <source>
        <dbReference type="ARBA" id="ARBA00022989"/>
    </source>
</evidence>
<keyword evidence="6" id="KW-0539">Nucleus</keyword>
<evidence type="ECO:0000313" key="10">
    <source>
        <dbReference type="Proteomes" id="UP001148614"/>
    </source>
</evidence>
<dbReference type="InterPro" id="IPR007219">
    <property type="entry name" value="XnlR_reg_dom"/>
</dbReference>
<feature type="transmembrane region" description="Helical" evidence="7">
    <location>
        <begin position="1154"/>
        <end position="1175"/>
    </location>
</feature>
<organism evidence="9 10">
    <name type="scientific">Xylaria arbuscula</name>
    <dbReference type="NCBI Taxonomy" id="114810"/>
    <lineage>
        <taxon>Eukaryota</taxon>
        <taxon>Fungi</taxon>
        <taxon>Dikarya</taxon>
        <taxon>Ascomycota</taxon>
        <taxon>Pezizomycotina</taxon>
        <taxon>Sordariomycetes</taxon>
        <taxon>Xylariomycetidae</taxon>
        <taxon>Xylariales</taxon>
        <taxon>Xylariaceae</taxon>
        <taxon>Xylaria</taxon>
    </lineage>
</organism>
<protein>
    <recommendedName>
        <fullName evidence="8">Xylanolytic transcriptional activator regulatory domain-containing protein</fullName>
    </recommendedName>
</protein>
<comment type="subcellular location">
    <subcellularLocation>
        <location evidence="1">Membrane</location>
        <topology evidence="1">Multi-pass membrane protein</topology>
    </subcellularLocation>
</comment>
<dbReference type="Proteomes" id="UP001148614">
    <property type="component" value="Unassembled WGS sequence"/>
</dbReference>
<keyword evidence="5 7" id="KW-0472">Membrane</keyword>
<sequence>MTRSAANITKACEVDIAGGVAGLNVEGQPEPYHQSVAATHEYASDCIFTSRLFYGPSSAFAFSQQVYRILWQLGEADNEHAHIGSSDTVQEGGPGLSLLKQRAIFFGTPNRVDSRSVPQSITQTTLSKWLPFDEAEKLLAHFISTNLFQLPFFSPPELADLLRSVYNSEVNEPASPQVKAIILATLANGALNTCNTNLAESLFHCAKQEAASCDDEVSLTMTHISLLLAMYQNNIGRPHSSYLHTGVASRKLFAMGLHSYGPEGNARPDMIQKRRIMAWSVYYHETIHALFLGRESTYKKASIRTPFPDHQPTLVGLCKLAQIAEDSAATIYGSTCGSLWQLYQAAEKLHTRLQACAEELGIASSTSATRSSLFTPTAMLLLHNMSYNKEYIKTALDCLDQMLKDEPIVHTVSSMTETLRIVEQHLTMNTTERRVSEQDVNKEQADLTREPTQQQQANIIPSVTHDFLVDESEHMIYLNGINFPDPLIQCIAVAEEHESENVGTALRCLTPNQSAIWIFDEGLGIELNSMIETGNVAVDLWEFWVAPCQHGPLKLEPHLRVVALAREPAKRDRIEVAPSSFGLFWRRAARRLHAKLWSLSMRNKVQFGTFDRTKNSDPAAVKITAAMTIATTRFAFFFGPKEALSLFINAQAGCVRRVLLFYRLKHCERSNAIAMANHHEQPRRISSELHVGENGEERHFEGSFNALLMEEMPMESHSQTISDYEMLILTIGLAGLQSAYCSQFADGTDFLIGIGISPIVIASIWIIPPLCGATLQPLFGILSDASRGALGRREPFMLLGGLGLLGALMLQAWNSTVADSLDASCPGAWPACWTKVFVSVFAVIMLYASAQAVQVATRARMVDACPASQQLRLNTLGSRLISLTSVLYYILSYGLPSLMTIELRMQELALISAIIIVVTISVACTEGYRAISPLSASRAFPSKPTRGRGTYIQQVKESVSTRMTKILVVQFLSSFAWFPYLFFISRHITEKGHAKGNTTERLGPLALFLQSVVHLVTTFALPFIIADTTADTPSSKRTWQITRAEPLQVWRLSQVLYSVCVTGILLTDSITLTLVLASLVGFSWAVMQIIPYAVLTNEFLSRDDGDHRRASFSGLFLGINNLSLTIPQILAGVICTTIFSTVSEEHSEKMFNGMTGSLAIGSLVSLLATVVSFCVV</sequence>
<dbReference type="GO" id="GO:0008506">
    <property type="term" value="F:sucrose:proton symporter activity"/>
    <property type="evidence" value="ECO:0007669"/>
    <property type="project" value="TreeGrafter"/>
</dbReference>
<accession>A0A9W8TS31</accession>
<name>A0A9W8TS31_9PEZI</name>
<keyword evidence="4 7" id="KW-1133">Transmembrane helix</keyword>
<feature type="domain" description="Xylanolytic transcriptional activator regulatory" evidence="8">
    <location>
        <begin position="241"/>
        <end position="314"/>
    </location>
</feature>
<keyword evidence="3 7" id="KW-0812">Transmembrane</keyword>
<keyword evidence="2" id="KW-0813">Transport</keyword>
<feature type="transmembrane region" description="Helical" evidence="7">
    <location>
        <begin position="750"/>
        <end position="775"/>
    </location>
</feature>
<feature type="transmembrane region" description="Helical" evidence="7">
    <location>
        <begin position="966"/>
        <end position="985"/>
    </location>
</feature>
<evidence type="ECO:0000256" key="3">
    <source>
        <dbReference type="ARBA" id="ARBA00022692"/>
    </source>
</evidence>
<keyword evidence="10" id="KW-1185">Reference proteome</keyword>
<evidence type="ECO:0000259" key="8">
    <source>
        <dbReference type="SMART" id="SM00906"/>
    </source>
</evidence>
<gene>
    <name evidence="9" type="ORF">NPX13_g1075</name>
</gene>
<feature type="transmembrane region" description="Helical" evidence="7">
    <location>
        <begin position="908"/>
        <end position="928"/>
    </location>
</feature>
<dbReference type="SUPFAM" id="SSF103473">
    <property type="entry name" value="MFS general substrate transporter"/>
    <property type="match status" value="1"/>
</dbReference>
<dbReference type="AlphaFoldDB" id="A0A9W8TS31"/>
<evidence type="ECO:0000313" key="9">
    <source>
        <dbReference type="EMBL" id="KAJ3579491.1"/>
    </source>
</evidence>
<reference evidence="9" key="1">
    <citation type="submission" date="2022-07" db="EMBL/GenBank/DDBJ databases">
        <title>Genome Sequence of Xylaria arbuscula.</title>
        <authorList>
            <person name="Buettner E."/>
        </authorList>
    </citation>
    <scope>NUCLEOTIDE SEQUENCE</scope>
    <source>
        <strain evidence="9">VT107</strain>
    </source>
</reference>